<name>A0ABU0TVU3_MICTR</name>
<dbReference type="PANTHER" id="PTHR11079">
    <property type="entry name" value="CYTOSINE DEAMINASE FAMILY MEMBER"/>
    <property type="match status" value="1"/>
</dbReference>
<proteinExistence type="predicted"/>
<organism evidence="2 3">
    <name type="scientific">Microbacterium trichothecenolyticum</name>
    <name type="common">Aureobacterium trichothecenolyticum</name>
    <dbReference type="NCBI Taxonomy" id="69370"/>
    <lineage>
        <taxon>Bacteria</taxon>
        <taxon>Bacillati</taxon>
        <taxon>Actinomycetota</taxon>
        <taxon>Actinomycetes</taxon>
        <taxon>Micrococcales</taxon>
        <taxon>Microbacteriaceae</taxon>
        <taxon>Microbacterium</taxon>
    </lineage>
</organism>
<dbReference type="InterPro" id="IPR016193">
    <property type="entry name" value="Cytidine_deaminase-like"/>
</dbReference>
<dbReference type="SUPFAM" id="SSF53927">
    <property type="entry name" value="Cytidine deaminase-like"/>
    <property type="match status" value="1"/>
</dbReference>
<comment type="caution">
    <text evidence="2">The sequence shown here is derived from an EMBL/GenBank/DDBJ whole genome shotgun (WGS) entry which is preliminary data.</text>
</comment>
<dbReference type="PROSITE" id="PS51747">
    <property type="entry name" value="CYT_DCMP_DEAMINASES_2"/>
    <property type="match status" value="1"/>
</dbReference>
<evidence type="ECO:0000313" key="3">
    <source>
        <dbReference type="Proteomes" id="UP001226691"/>
    </source>
</evidence>
<evidence type="ECO:0000313" key="2">
    <source>
        <dbReference type="EMBL" id="MDQ1123771.1"/>
    </source>
</evidence>
<dbReference type="Gene3D" id="3.40.140.10">
    <property type="entry name" value="Cytidine Deaminase, domain 2"/>
    <property type="match status" value="1"/>
</dbReference>
<dbReference type="CDD" id="cd01285">
    <property type="entry name" value="nucleoside_deaminase"/>
    <property type="match status" value="1"/>
</dbReference>
<sequence length="188" mass="19861">MILGEPLAVLKFFVALVHKETVLTIDVGPSLPPADLALLRESIDVAERSRAAGAHPFGSLVTTASGEVVSSAGNNSLPPDGDPTQHAELRAVAAAFRALGPDAMAGTTLFTSAEPCAMCAGAAYWCGIDRVVYALSEQRLLVLTGDHPENPTFSLPCREVFARGQRRIEVVGPLLEDEAARAHEGFWA</sequence>
<feature type="domain" description="CMP/dCMP-type deaminase" evidence="1">
    <location>
        <begin position="33"/>
        <end position="157"/>
    </location>
</feature>
<protein>
    <submittedName>
        <fullName evidence="2">tRNA(Arg) A34 adenosine deaminase TadA</fullName>
    </submittedName>
</protein>
<dbReference type="Pfam" id="PF00383">
    <property type="entry name" value="dCMP_cyt_deam_1"/>
    <property type="match status" value="1"/>
</dbReference>
<accession>A0ABU0TVU3</accession>
<evidence type="ECO:0000259" key="1">
    <source>
        <dbReference type="PROSITE" id="PS51747"/>
    </source>
</evidence>
<reference evidence="2 3" key="1">
    <citation type="submission" date="2023-07" db="EMBL/GenBank/DDBJ databases">
        <title>Functional and genomic diversity of the sorghum phyllosphere microbiome.</title>
        <authorList>
            <person name="Shade A."/>
        </authorList>
    </citation>
    <scope>NUCLEOTIDE SEQUENCE [LARGE SCALE GENOMIC DNA]</scope>
    <source>
        <strain evidence="2 3">SORGH_AS_1207</strain>
    </source>
</reference>
<dbReference type="EMBL" id="JAUTBF010000001">
    <property type="protein sequence ID" value="MDQ1123771.1"/>
    <property type="molecule type" value="Genomic_DNA"/>
</dbReference>
<gene>
    <name evidence="2" type="ORF">QE412_002344</name>
</gene>
<dbReference type="PANTHER" id="PTHR11079:SF202">
    <property type="entry name" value="TRNA-SPECIFIC ADENOSINE DEAMINASE"/>
    <property type="match status" value="1"/>
</dbReference>
<dbReference type="InterPro" id="IPR002125">
    <property type="entry name" value="CMP_dCMP_dom"/>
</dbReference>
<keyword evidence="3" id="KW-1185">Reference proteome</keyword>
<dbReference type="Proteomes" id="UP001226691">
    <property type="component" value="Unassembled WGS sequence"/>
</dbReference>